<keyword evidence="8" id="KW-0735">Signal-anchor</keyword>
<organism evidence="16 17">
    <name type="scientific">Yoonia litorea</name>
    <dbReference type="NCBI Taxonomy" id="1123755"/>
    <lineage>
        <taxon>Bacteria</taxon>
        <taxon>Pseudomonadati</taxon>
        <taxon>Pseudomonadota</taxon>
        <taxon>Alphaproteobacteria</taxon>
        <taxon>Rhodobacterales</taxon>
        <taxon>Paracoccaceae</taxon>
        <taxon>Yoonia</taxon>
    </lineage>
</organism>
<dbReference type="InterPro" id="IPR045971">
    <property type="entry name" value="DUF5927"/>
</dbReference>
<name>A0A1I6MV63_9RHOB</name>
<dbReference type="AlphaFoldDB" id="A0A1I6MV63"/>
<evidence type="ECO:0000256" key="14">
    <source>
        <dbReference type="ARBA" id="ARBA00042865"/>
    </source>
</evidence>
<evidence type="ECO:0000256" key="13">
    <source>
        <dbReference type="ARBA" id="ARBA00023180"/>
    </source>
</evidence>
<dbReference type="PANTHER" id="PTHR46025:SF3">
    <property type="entry name" value="XYLOSYLTRANSFERASE OXT"/>
    <property type="match status" value="1"/>
</dbReference>
<dbReference type="OrthoDB" id="7943907at2"/>
<keyword evidence="4" id="KW-0808">Transferase</keyword>
<dbReference type="PANTHER" id="PTHR46025">
    <property type="entry name" value="XYLOSYLTRANSFERASE OXT"/>
    <property type="match status" value="1"/>
</dbReference>
<keyword evidence="6" id="KW-0479">Metal-binding</keyword>
<protein>
    <recommendedName>
        <fullName evidence="14">Peptide O-xylosyltransferase</fullName>
    </recommendedName>
</protein>
<gene>
    <name evidence="16" type="ORF">SAMN05444714_2271</name>
</gene>
<reference evidence="16 17" key="1">
    <citation type="submission" date="2016-10" db="EMBL/GenBank/DDBJ databases">
        <authorList>
            <person name="de Groot N.N."/>
        </authorList>
    </citation>
    <scope>NUCLEOTIDE SEQUENCE [LARGE SCALE GENOMIC DNA]</scope>
    <source>
        <strain evidence="16 17">DSM 29433</strain>
    </source>
</reference>
<accession>A0A1I6MV63</accession>
<feature type="domain" description="DUF5927" evidence="15">
    <location>
        <begin position="266"/>
        <end position="564"/>
    </location>
</feature>
<dbReference type="GO" id="GO:0046872">
    <property type="term" value="F:metal ion binding"/>
    <property type="evidence" value="ECO:0007669"/>
    <property type="project" value="UniProtKB-KW"/>
</dbReference>
<evidence type="ECO:0000256" key="6">
    <source>
        <dbReference type="ARBA" id="ARBA00022723"/>
    </source>
</evidence>
<keyword evidence="13" id="KW-0325">Glycoprotein</keyword>
<dbReference type="Pfam" id="PF02485">
    <property type="entry name" value="Branch"/>
    <property type="match status" value="1"/>
</dbReference>
<comment type="subcellular location">
    <subcellularLocation>
        <location evidence="2">Endoplasmic reticulum membrane</location>
        <topology evidence="2">Single-pass type II membrane protein</topology>
    </subcellularLocation>
    <subcellularLocation>
        <location evidence="1">Golgi apparatus membrane</location>
        <topology evidence="1">Single-pass type II membrane protein</topology>
    </subcellularLocation>
</comment>
<keyword evidence="7" id="KW-0256">Endoplasmic reticulum</keyword>
<dbReference type="InterPro" id="IPR003406">
    <property type="entry name" value="Glyco_trans_14"/>
</dbReference>
<dbReference type="STRING" id="1123755.SAMN05444714_2271"/>
<evidence type="ECO:0000256" key="10">
    <source>
        <dbReference type="ARBA" id="ARBA00023034"/>
    </source>
</evidence>
<keyword evidence="5" id="KW-0812">Transmembrane</keyword>
<keyword evidence="17" id="KW-1185">Reference proteome</keyword>
<sequence>MTLGVIMLVHTAFDRAEQMVRRWAEGGCPVVIHVDRNVEPATHDHFVHAISDLPDVRFASRSRCEWGTWGLVEATQSAATLMLDEFPSVSHVYLASGACMPLRPVSELEAYLARHPDTDFIESATTADVPWTVGGLDRERFTLRFPFAWKKNRKLFDLAVRLQQLVGYRRALPEGLVPHMGSQWWCLTRQTLEAILQDPKRPAYDRYFKSVWIPDESYYQSLVRMHARRVESKSLTLAKFDHQGKPHIFFDDHLELLQRSGCFVARKIWRDAELLFQTFPQPSAPDQIDAEPNTGAVDRLFSQAVERRTYGRPGLFMQSRFPSSDRQAVLTASPYAVLQGFDDIFPDFQRWLARRTGAEVHGHLFARDRVHFADGVELYRGGLSDHPRLRDYNPKMFLTNLIWNAREKHHCFQFGPADSQGICWTLAKDTNASIWVVTGAWSVPLFLSGRSASEVRAEAARLQRIENKFLKVLRSPQVRARVRIMSLAEFVEAPMDVLQTIIDEIAGHKGRAISEAPRMADIEGLAAFLQDLKNQGMHPFLTGDITALTVQTRRRQSRRKPYIVAGK</sequence>
<keyword evidence="9" id="KW-1133">Transmembrane helix</keyword>
<dbReference type="GO" id="GO:0016020">
    <property type="term" value="C:membrane"/>
    <property type="evidence" value="ECO:0007669"/>
    <property type="project" value="InterPro"/>
</dbReference>
<evidence type="ECO:0000256" key="2">
    <source>
        <dbReference type="ARBA" id="ARBA00004648"/>
    </source>
</evidence>
<keyword evidence="10" id="KW-0333">Golgi apparatus</keyword>
<dbReference type="GO" id="GO:0030158">
    <property type="term" value="F:protein xylosyltransferase activity"/>
    <property type="evidence" value="ECO:0007669"/>
    <property type="project" value="InterPro"/>
</dbReference>
<dbReference type="InterPro" id="IPR043538">
    <property type="entry name" value="XYLT"/>
</dbReference>
<evidence type="ECO:0000256" key="1">
    <source>
        <dbReference type="ARBA" id="ARBA00004323"/>
    </source>
</evidence>
<evidence type="ECO:0000256" key="8">
    <source>
        <dbReference type="ARBA" id="ARBA00022968"/>
    </source>
</evidence>
<evidence type="ECO:0000256" key="5">
    <source>
        <dbReference type="ARBA" id="ARBA00022692"/>
    </source>
</evidence>
<proteinExistence type="predicted"/>
<dbReference type="RefSeq" id="WP_090208415.1">
    <property type="nucleotide sequence ID" value="NZ_FOZM01000002.1"/>
</dbReference>
<evidence type="ECO:0000256" key="12">
    <source>
        <dbReference type="ARBA" id="ARBA00023157"/>
    </source>
</evidence>
<dbReference type="Pfam" id="PF19349">
    <property type="entry name" value="DUF5927"/>
    <property type="match status" value="1"/>
</dbReference>
<evidence type="ECO:0000256" key="11">
    <source>
        <dbReference type="ARBA" id="ARBA00023136"/>
    </source>
</evidence>
<evidence type="ECO:0000313" key="17">
    <source>
        <dbReference type="Proteomes" id="UP000198926"/>
    </source>
</evidence>
<keyword evidence="11" id="KW-0472">Membrane</keyword>
<dbReference type="Proteomes" id="UP000198926">
    <property type="component" value="Unassembled WGS sequence"/>
</dbReference>
<evidence type="ECO:0000256" key="3">
    <source>
        <dbReference type="ARBA" id="ARBA00022676"/>
    </source>
</evidence>
<evidence type="ECO:0000256" key="4">
    <source>
        <dbReference type="ARBA" id="ARBA00022679"/>
    </source>
</evidence>
<dbReference type="GO" id="GO:0015012">
    <property type="term" value="P:heparan sulfate proteoglycan biosynthetic process"/>
    <property type="evidence" value="ECO:0007669"/>
    <property type="project" value="TreeGrafter"/>
</dbReference>
<dbReference type="GO" id="GO:0050650">
    <property type="term" value="P:chondroitin sulfate proteoglycan biosynthetic process"/>
    <property type="evidence" value="ECO:0007669"/>
    <property type="project" value="TreeGrafter"/>
</dbReference>
<evidence type="ECO:0000313" key="16">
    <source>
        <dbReference type="EMBL" id="SFS19612.1"/>
    </source>
</evidence>
<evidence type="ECO:0000256" key="7">
    <source>
        <dbReference type="ARBA" id="ARBA00022824"/>
    </source>
</evidence>
<evidence type="ECO:0000259" key="15">
    <source>
        <dbReference type="Pfam" id="PF19349"/>
    </source>
</evidence>
<evidence type="ECO:0000256" key="9">
    <source>
        <dbReference type="ARBA" id="ARBA00022989"/>
    </source>
</evidence>
<keyword evidence="3" id="KW-0328">Glycosyltransferase</keyword>
<dbReference type="EMBL" id="FOZM01000002">
    <property type="protein sequence ID" value="SFS19612.1"/>
    <property type="molecule type" value="Genomic_DNA"/>
</dbReference>
<keyword evidence="12" id="KW-1015">Disulfide bond</keyword>